<keyword evidence="2" id="KW-1185">Reference proteome</keyword>
<dbReference type="STRING" id="681398.PJIAN_4728"/>
<evidence type="ECO:0000313" key="2">
    <source>
        <dbReference type="Proteomes" id="UP000076586"/>
    </source>
</evidence>
<accession>A0A171ARZ3</accession>
<dbReference type="EMBL" id="BDCR01000004">
    <property type="protein sequence ID" value="GAT64179.1"/>
    <property type="molecule type" value="Genomic_DNA"/>
</dbReference>
<proteinExistence type="predicted"/>
<dbReference type="Proteomes" id="UP000076586">
    <property type="component" value="Unassembled WGS sequence"/>
</dbReference>
<sequence>MIGYEKLVQFIRVKKVLYFDKIVFEIGEATRLFLYP</sequence>
<organism evidence="1 2">
    <name type="scientific">Paludibacter jiangxiensis</name>
    <dbReference type="NCBI Taxonomy" id="681398"/>
    <lineage>
        <taxon>Bacteria</taxon>
        <taxon>Pseudomonadati</taxon>
        <taxon>Bacteroidota</taxon>
        <taxon>Bacteroidia</taxon>
        <taxon>Bacteroidales</taxon>
        <taxon>Paludibacteraceae</taxon>
        <taxon>Paludibacter</taxon>
    </lineage>
</organism>
<evidence type="ECO:0000313" key="1">
    <source>
        <dbReference type="EMBL" id="GAT64179.1"/>
    </source>
</evidence>
<name>A0A171ARZ3_9BACT</name>
<gene>
    <name evidence="1" type="ORF">PJIAN_4728</name>
</gene>
<reference evidence="2" key="2">
    <citation type="journal article" date="2017" name="Genome Announc.">
        <title>Draft genome sequence of Paludibacter jiangxiensis NM7(T), a propionate-producing fermentative bacterium.</title>
        <authorList>
            <person name="Qiu Y.-L."/>
            <person name="Tourlousse D.M."/>
            <person name="Matsuura N."/>
            <person name="Ohashi A."/>
            <person name="Sekiguchi Y."/>
        </authorList>
    </citation>
    <scope>NUCLEOTIDE SEQUENCE [LARGE SCALE GENOMIC DNA]</scope>
    <source>
        <strain evidence="2">NM7</strain>
    </source>
</reference>
<protein>
    <submittedName>
        <fullName evidence="1">Uncharacterized protein</fullName>
    </submittedName>
</protein>
<dbReference type="AlphaFoldDB" id="A0A171ARZ3"/>
<reference evidence="2" key="1">
    <citation type="submission" date="2016-04" db="EMBL/GenBank/DDBJ databases">
        <title>Draft genome sequence of Paludibacter jiangxiensis strain NM7.</title>
        <authorList>
            <person name="Qiu Y."/>
            <person name="Matsuura N."/>
            <person name="Ohashi A."/>
            <person name="Tourlousse M.D."/>
            <person name="Sekiguchi Y."/>
        </authorList>
    </citation>
    <scope>NUCLEOTIDE SEQUENCE [LARGE SCALE GENOMIC DNA]</scope>
    <source>
        <strain evidence="2">NM7</strain>
    </source>
</reference>
<comment type="caution">
    <text evidence="1">The sequence shown here is derived from an EMBL/GenBank/DDBJ whole genome shotgun (WGS) entry which is preliminary data.</text>
</comment>